<dbReference type="Proteomes" id="UP001162972">
    <property type="component" value="Chromosome 5"/>
</dbReference>
<feature type="domain" description="ABC transporter" evidence="8">
    <location>
        <begin position="478"/>
        <end position="710"/>
    </location>
</feature>
<keyword evidence="4" id="KW-0547">Nucleotide-binding</keyword>
<comment type="similarity">
    <text evidence="1">Belongs to the ABC transporter superfamily. ABCD family. Peroxisomal fatty acyl CoA transporter (TC 3.A.1.203) subfamily.</text>
</comment>
<dbReference type="GO" id="GO:0007031">
    <property type="term" value="P:peroxisome organization"/>
    <property type="evidence" value="ECO:0007669"/>
    <property type="project" value="TreeGrafter"/>
</dbReference>
<keyword evidence="6" id="KW-1133">Transmembrane helix</keyword>
<dbReference type="PROSITE" id="PS50929">
    <property type="entry name" value="ABC_TM1F"/>
    <property type="match status" value="1"/>
</dbReference>
<evidence type="ECO:0008006" key="12">
    <source>
        <dbReference type="Google" id="ProtNLM"/>
    </source>
</evidence>
<gene>
    <name evidence="10" type="ORF">OIU84_006405</name>
</gene>
<evidence type="ECO:0000256" key="1">
    <source>
        <dbReference type="ARBA" id="ARBA00008575"/>
    </source>
</evidence>
<dbReference type="CDD" id="cd03223">
    <property type="entry name" value="ABCD_peroxisomal_ALDP"/>
    <property type="match status" value="2"/>
</dbReference>
<dbReference type="GO" id="GO:0140359">
    <property type="term" value="F:ABC-type transporter activity"/>
    <property type="evidence" value="ECO:0007669"/>
    <property type="project" value="InterPro"/>
</dbReference>
<dbReference type="PROSITE" id="PS00211">
    <property type="entry name" value="ABC_TRANSPORTER_1"/>
    <property type="match status" value="2"/>
</dbReference>
<dbReference type="InterPro" id="IPR036640">
    <property type="entry name" value="ABC1_TM_sf"/>
</dbReference>
<dbReference type="PANTHER" id="PTHR11384">
    <property type="entry name" value="ATP-BINDING CASSETTE, SUB-FAMILY D MEMBER"/>
    <property type="match status" value="1"/>
</dbReference>
<keyword evidence="3" id="KW-0812">Transmembrane</keyword>
<evidence type="ECO:0000259" key="9">
    <source>
        <dbReference type="PROSITE" id="PS50929"/>
    </source>
</evidence>
<keyword evidence="2" id="KW-0813">Transport</keyword>
<dbReference type="PROSITE" id="PS50893">
    <property type="entry name" value="ABC_TRANSPORTER_2"/>
    <property type="match status" value="2"/>
</dbReference>
<protein>
    <recommendedName>
        <fullName evidence="12">ABC transporter D family member 1</fullName>
    </recommendedName>
</protein>
<dbReference type="EMBL" id="JAPFFJ010000013">
    <property type="protein sequence ID" value="KAJ6413600.1"/>
    <property type="molecule type" value="Genomic_DNA"/>
</dbReference>
<dbReference type="GO" id="GO:0005778">
    <property type="term" value="C:peroxisomal membrane"/>
    <property type="evidence" value="ECO:0007669"/>
    <property type="project" value="TreeGrafter"/>
</dbReference>
<evidence type="ECO:0000313" key="10">
    <source>
        <dbReference type="EMBL" id="KAJ6413600.1"/>
    </source>
</evidence>
<keyword evidence="5" id="KW-0067">ATP-binding</keyword>
<sequence length="1363" mass="151981">MPSLQLLQLTEHGRGLLASRRKSLLFAAGILAAGGTAVYVQSRISSKKSDSFLYSNGLKDDKKTSDKLVTNGKKTVQKKGGLKALQVLASVLLSHMGKTGAKDLLTMIAIALLGVIQPAIRVKTGTVLKTTLSNRLAKVQGFLFRAAFLKRVPLFFRLISENIILCFLLSTIHSTSNLSPFEVAVIPPPPGCSSVIHDGTCNNMAYYKISHVDGRITNPEQRIASDVPRFCSELSELVLDDLTAVTDGIIGIIDFYEDISSCMTVDDGLLKSLRLMSYIHYCTCDVQAYVLGAGTLIRNFSPAFGKLMSEEQQLEGEYRQLHSRLRTHAESIAFYGGEQREEFHIQKKFKTLIIHMRTVLHNHWWFGMIQDFLLKYLGATVAVILIIEPFFSGQLRPDASTLGRAEMLSNLRYHTSVIISLFQSLGTLSISSRRLNRLSGYADRIHELIAVSRELSNDDKSSLQRSGSRNYFSEAKFVEFSGVKVVTPSGNVLVQDLTLKVDSGSNLLITGPNGSGKSSLFRVLGGLWPLVSGHIVKPGVGSDLNKEIFYVPQRPYTAVGTLRDQLIYPLTADQEIEPLTHSGMVELLKNVDLEYLLDRYPSEKEVNWGEELSLGEQQRLGMARLFYHKPKFAILDECTSAVTTDMEERFCAKVQAMGTSCITISHRPALVAFHDVVLSLDGEGGWHVNYKGKDSPVLTEAGGDLTGDFETERKNDALIVQKAFSTSDKATHSYISEVIAASPNTDYDVPLPIVPPLQRAPRALPLRVAAMFKILVPTILDKQGAHLVAVAFLVISRTFVSDRIASLNGTTVKFVLEQDKASFVRLIGVSVLQSAASSFIAPSLRHLTARLALGWRIRLTQHLLKNYLRNNTFYKVFHMSSKKIDADQRITNDLEKLTMDLSGLVTGMVKPLVDILWFTWRMKLLTGRRGVAILYTYMLLGLGFLRAVTPDFGDLASEEQQLEGTFRFMHERLRTHAESVAFFGGGKREKAMIESRFKELLDHSMLLLKKKWSYGILDDFVTKQLPHNVTWGLSLLYAIEHKGDRAITSTQGELAHALRFLASVVSQSFLAFGDILELHKKFAELSGSINRIFELEELLDAAQSGDSLNSKLSPSKNSELYSKDVISFMEVDIITPAQKLLARQLTFDIEQRKSLLLTGPNGSGKSSVFRVLRGLWPIASGRIAKPLQHISKETGSGCAVFYVPQRPYTCLGTLRDQIIYPFSRDEAEVMALHLYEKGKLSTEITNILDSCLKNILENVRLNYLLEREGGWDANMNWEDTLSLGEQQRLGMARLFFHKPKFAILDECTNATSVDVEEQLYRLASDMGITFVTSSQRPALIPFHSLELRLIDGEGHWELRAIKQ</sequence>
<evidence type="ECO:0000256" key="5">
    <source>
        <dbReference type="ARBA" id="ARBA00022840"/>
    </source>
</evidence>
<keyword evidence="11" id="KW-1185">Reference proteome</keyword>
<accession>A0AAD6JYI6</accession>
<organism evidence="10 11">
    <name type="scientific">Salix udensis</name>
    <dbReference type="NCBI Taxonomy" id="889485"/>
    <lineage>
        <taxon>Eukaryota</taxon>
        <taxon>Viridiplantae</taxon>
        <taxon>Streptophyta</taxon>
        <taxon>Embryophyta</taxon>
        <taxon>Tracheophyta</taxon>
        <taxon>Spermatophyta</taxon>
        <taxon>Magnoliopsida</taxon>
        <taxon>eudicotyledons</taxon>
        <taxon>Gunneridae</taxon>
        <taxon>Pentapetalae</taxon>
        <taxon>rosids</taxon>
        <taxon>fabids</taxon>
        <taxon>Malpighiales</taxon>
        <taxon>Salicaceae</taxon>
        <taxon>Saliceae</taxon>
        <taxon>Salix</taxon>
    </lineage>
</organism>
<dbReference type="PANTHER" id="PTHR11384:SF56">
    <property type="entry name" value="ABC TRANSPORTER D FAMILY MEMBER 1"/>
    <property type="match status" value="1"/>
</dbReference>
<dbReference type="GO" id="GO:0016887">
    <property type="term" value="F:ATP hydrolysis activity"/>
    <property type="evidence" value="ECO:0007669"/>
    <property type="project" value="InterPro"/>
</dbReference>
<keyword evidence="7" id="KW-0472">Membrane</keyword>
<dbReference type="InterPro" id="IPR027417">
    <property type="entry name" value="P-loop_NTPase"/>
</dbReference>
<dbReference type="GO" id="GO:0015910">
    <property type="term" value="P:long-chain fatty acid import into peroxisome"/>
    <property type="evidence" value="ECO:0007669"/>
    <property type="project" value="TreeGrafter"/>
</dbReference>
<feature type="domain" description="ABC transporter" evidence="8">
    <location>
        <begin position="1120"/>
        <end position="1361"/>
    </location>
</feature>
<evidence type="ECO:0000313" key="11">
    <source>
        <dbReference type="Proteomes" id="UP001162972"/>
    </source>
</evidence>
<dbReference type="InterPro" id="IPR050835">
    <property type="entry name" value="ABC_transporter_sub-D"/>
</dbReference>
<dbReference type="SUPFAM" id="SSF90123">
    <property type="entry name" value="ABC transporter transmembrane region"/>
    <property type="match status" value="1"/>
</dbReference>
<dbReference type="GO" id="GO:0005524">
    <property type="term" value="F:ATP binding"/>
    <property type="evidence" value="ECO:0007669"/>
    <property type="project" value="UniProtKB-KW"/>
</dbReference>
<evidence type="ECO:0000256" key="6">
    <source>
        <dbReference type="ARBA" id="ARBA00022989"/>
    </source>
</evidence>
<dbReference type="Gene3D" id="3.40.50.300">
    <property type="entry name" value="P-loop containing nucleotide triphosphate hydrolases"/>
    <property type="match status" value="2"/>
</dbReference>
<feature type="domain" description="ABC transmembrane type-1" evidence="9">
    <location>
        <begin position="787"/>
        <end position="1022"/>
    </location>
</feature>
<evidence type="ECO:0000256" key="7">
    <source>
        <dbReference type="ARBA" id="ARBA00023136"/>
    </source>
</evidence>
<dbReference type="InterPro" id="IPR003593">
    <property type="entry name" value="AAA+_ATPase"/>
</dbReference>
<proteinExistence type="inferred from homology"/>
<dbReference type="GO" id="GO:0042760">
    <property type="term" value="P:very long-chain fatty acid catabolic process"/>
    <property type="evidence" value="ECO:0007669"/>
    <property type="project" value="TreeGrafter"/>
</dbReference>
<comment type="caution">
    <text evidence="10">The sequence shown here is derived from an EMBL/GenBank/DDBJ whole genome shotgun (WGS) entry which is preliminary data.</text>
</comment>
<evidence type="ECO:0000256" key="4">
    <source>
        <dbReference type="ARBA" id="ARBA00022741"/>
    </source>
</evidence>
<dbReference type="GO" id="GO:0006635">
    <property type="term" value="P:fatty acid beta-oxidation"/>
    <property type="evidence" value="ECO:0007669"/>
    <property type="project" value="TreeGrafter"/>
</dbReference>
<reference evidence="10 11" key="1">
    <citation type="journal article" date="2023" name="Int. J. Mol. Sci.">
        <title>De Novo Assembly and Annotation of 11 Diverse Shrub Willow (Salix) Genomes Reveals Novel Gene Organization in Sex-Linked Regions.</title>
        <authorList>
            <person name="Hyden B."/>
            <person name="Feng K."/>
            <person name="Yates T.B."/>
            <person name="Jawdy S."/>
            <person name="Cereghino C."/>
            <person name="Smart L.B."/>
            <person name="Muchero W."/>
        </authorList>
    </citation>
    <scope>NUCLEOTIDE SEQUENCE [LARGE SCALE GENOMIC DNA]</scope>
    <source>
        <tissue evidence="10">Shoot tip</tissue>
    </source>
</reference>
<dbReference type="InterPro" id="IPR011527">
    <property type="entry name" value="ABC1_TM_dom"/>
</dbReference>
<evidence type="ECO:0000256" key="3">
    <source>
        <dbReference type="ARBA" id="ARBA00022692"/>
    </source>
</evidence>
<dbReference type="SUPFAM" id="SSF52540">
    <property type="entry name" value="P-loop containing nucleoside triphosphate hydrolases"/>
    <property type="match status" value="2"/>
</dbReference>
<dbReference type="SMART" id="SM00382">
    <property type="entry name" value="AAA"/>
    <property type="match status" value="2"/>
</dbReference>
<dbReference type="Pfam" id="PF06472">
    <property type="entry name" value="ABC_membrane_2"/>
    <property type="match status" value="2"/>
</dbReference>
<dbReference type="InterPro" id="IPR003439">
    <property type="entry name" value="ABC_transporter-like_ATP-bd"/>
</dbReference>
<name>A0AAD6JYI6_9ROSI</name>
<dbReference type="Pfam" id="PF00005">
    <property type="entry name" value="ABC_tran"/>
    <property type="match status" value="2"/>
</dbReference>
<evidence type="ECO:0000256" key="2">
    <source>
        <dbReference type="ARBA" id="ARBA00022448"/>
    </source>
</evidence>
<dbReference type="InterPro" id="IPR017871">
    <property type="entry name" value="ABC_transporter-like_CS"/>
</dbReference>
<dbReference type="GO" id="GO:0005324">
    <property type="term" value="F:long-chain fatty acid transmembrane transporter activity"/>
    <property type="evidence" value="ECO:0007669"/>
    <property type="project" value="TreeGrafter"/>
</dbReference>
<evidence type="ECO:0000259" key="8">
    <source>
        <dbReference type="PROSITE" id="PS50893"/>
    </source>
</evidence>